<evidence type="ECO:0000256" key="6">
    <source>
        <dbReference type="ARBA" id="ARBA00022692"/>
    </source>
</evidence>
<evidence type="ECO:0000256" key="5">
    <source>
        <dbReference type="ARBA" id="ARBA00022683"/>
    </source>
</evidence>
<feature type="transmembrane region" description="Helical" evidence="9">
    <location>
        <begin position="6"/>
        <end position="22"/>
    </location>
</feature>
<dbReference type="AlphaFoldDB" id="A0A377IBR7"/>
<feature type="transmembrane region" description="Helical" evidence="9">
    <location>
        <begin position="220"/>
        <end position="239"/>
    </location>
</feature>
<organism evidence="10 11">
    <name type="scientific">Avibacterium paragallinarum</name>
    <name type="common">Haemophilus gallinarum</name>
    <dbReference type="NCBI Taxonomy" id="728"/>
    <lineage>
        <taxon>Bacteria</taxon>
        <taxon>Pseudomonadati</taxon>
        <taxon>Pseudomonadota</taxon>
        <taxon>Gammaproteobacteria</taxon>
        <taxon>Pasteurellales</taxon>
        <taxon>Pasteurellaceae</taxon>
        <taxon>Avibacterium</taxon>
    </lineage>
</organism>
<evidence type="ECO:0000256" key="9">
    <source>
        <dbReference type="SAM" id="Phobius"/>
    </source>
</evidence>
<dbReference type="InterPro" id="IPR004700">
    <property type="entry name" value="PTS_IIC_man"/>
</dbReference>
<dbReference type="PANTHER" id="PTHR32502">
    <property type="entry name" value="N-ACETYLGALACTOSAMINE PERMEASE II COMPONENT-RELATED"/>
    <property type="match status" value="1"/>
</dbReference>
<dbReference type="PANTHER" id="PTHR32502:SF4">
    <property type="entry name" value="PTS SYSTEM MANNOSE-SPECIFIC EIIC COMPONENT"/>
    <property type="match status" value="1"/>
</dbReference>
<sequence>MTTMEIILVTLVAAICGMGSVLDERQTHRPLVACTLIGLVLGDITSGIIIGGTLEMLALGWMNVGAAMAPDAALASVIAAILVIKGGQDKGTAIAIAIPVAAAGQVLTIFVRTLTIFLQHKANDFAKQANFRGIELCHFSGLALQALRVAIPTFFVALVAGTDTVTTALNAIPEVVTRGLQIAGGFIVVVGYAMVINMMRAGALMPFFFVGFVIASFSNYNLVGLGLLGACLALIYIQLNPRFNQATLPAASAKKELADDELEGL</sequence>
<keyword evidence="2" id="KW-0813">Transport</keyword>
<evidence type="ECO:0000313" key="10">
    <source>
        <dbReference type="EMBL" id="STO72828.1"/>
    </source>
</evidence>
<keyword evidence="3" id="KW-1003">Cell membrane</keyword>
<evidence type="ECO:0000256" key="7">
    <source>
        <dbReference type="ARBA" id="ARBA00022989"/>
    </source>
</evidence>
<dbReference type="Pfam" id="PF03609">
    <property type="entry name" value="EII-Sor"/>
    <property type="match status" value="1"/>
</dbReference>
<dbReference type="GO" id="GO:0009401">
    <property type="term" value="P:phosphoenolpyruvate-dependent sugar phosphotransferase system"/>
    <property type="evidence" value="ECO:0007669"/>
    <property type="project" value="UniProtKB-KW"/>
</dbReference>
<evidence type="ECO:0000256" key="3">
    <source>
        <dbReference type="ARBA" id="ARBA00022475"/>
    </source>
</evidence>
<feature type="transmembrane region" description="Helical" evidence="9">
    <location>
        <begin position="184"/>
        <end position="214"/>
    </location>
</feature>
<keyword evidence="5" id="KW-0598">Phosphotransferase system</keyword>
<evidence type="ECO:0000313" key="11">
    <source>
        <dbReference type="Proteomes" id="UP000254465"/>
    </source>
</evidence>
<dbReference type="GO" id="GO:0005886">
    <property type="term" value="C:plasma membrane"/>
    <property type="evidence" value="ECO:0007669"/>
    <property type="project" value="UniProtKB-SubCell"/>
</dbReference>
<gene>
    <name evidence="10" type="primary">manY_2</name>
    <name evidence="10" type="ORF">NCTC11296_02772</name>
</gene>
<keyword evidence="6 9" id="KW-0812">Transmembrane</keyword>
<dbReference type="Proteomes" id="UP000254465">
    <property type="component" value="Unassembled WGS sequence"/>
</dbReference>
<comment type="subcellular location">
    <subcellularLocation>
        <location evidence="1">Cell membrane</location>
        <topology evidence="1">Multi-pass membrane protein</topology>
    </subcellularLocation>
</comment>
<feature type="transmembrane region" description="Helical" evidence="9">
    <location>
        <begin position="96"/>
        <end position="118"/>
    </location>
</feature>
<evidence type="ECO:0000256" key="4">
    <source>
        <dbReference type="ARBA" id="ARBA00022597"/>
    </source>
</evidence>
<evidence type="ECO:0000256" key="2">
    <source>
        <dbReference type="ARBA" id="ARBA00022448"/>
    </source>
</evidence>
<dbReference type="EMBL" id="UGHK01000002">
    <property type="protein sequence ID" value="STO72828.1"/>
    <property type="molecule type" value="Genomic_DNA"/>
</dbReference>
<evidence type="ECO:0000256" key="8">
    <source>
        <dbReference type="ARBA" id="ARBA00023136"/>
    </source>
</evidence>
<keyword evidence="4" id="KW-0762">Sugar transport</keyword>
<reference evidence="10 11" key="1">
    <citation type="submission" date="2018-06" db="EMBL/GenBank/DDBJ databases">
        <authorList>
            <consortium name="Pathogen Informatics"/>
            <person name="Doyle S."/>
        </authorList>
    </citation>
    <scope>NUCLEOTIDE SEQUENCE [LARGE SCALE GENOMIC DNA]</scope>
    <source>
        <strain evidence="10 11">NCTC11296</strain>
    </source>
</reference>
<keyword evidence="7 9" id="KW-1133">Transmembrane helix</keyword>
<keyword evidence="8 9" id="KW-0472">Membrane</keyword>
<name>A0A377IBR7_AVIPA</name>
<accession>A0A377IBR7</accession>
<dbReference type="RefSeq" id="WP_017805163.1">
    <property type="nucleotide sequence ID" value="NZ_PQVK01000275.1"/>
</dbReference>
<proteinExistence type="predicted"/>
<feature type="transmembrane region" description="Helical" evidence="9">
    <location>
        <begin position="31"/>
        <end position="54"/>
    </location>
</feature>
<dbReference type="PROSITE" id="PS51106">
    <property type="entry name" value="PTS_EIIC_TYPE_4"/>
    <property type="match status" value="1"/>
</dbReference>
<feature type="transmembrane region" description="Helical" evidence="9">
    <location>
        <begin position="60"/>
        <end position="84"/>
    </location>
</feature>
<protein>
    <submittedName>
        <fullName evidence="10">Mannose-specific enzyme IIC component of PTS</fullName>
    </submittedName>
</protein>
<evidence type="ECO:0000256" key="1">
    <source>
        <dbReference type="ARBA" id="ARBA00004651"/>
    </source>
</evidence>
<dbReference type="NCBIfam" id="NF011647">
    <property type="entry name" value="PRK15065.1"/>
    <property type="match status" value="1"/>
</dbReference>
<dbReference type="InterPro" id="IPR050303">
    <property type="entry name" value="GatZ_KbaZ_carbometab"/>
</dbReference>
<dbReference type="NCBIfam" id="TIGR00822">
    <property type="entry name" value="EII-Sor"/>
    <property type="match status" value="1"/>
</dbReference>